<evidence type="ECO:0000259" key="9">
    <source>
        <dbReference type="Pfam" id="PF08263"/>
    </source>
</evidence>
<keyword evidence="2" id="KW-0433">Leucine-rich repeat</keyword>
<evidence type="ECO:0000256" key="3">
    <source>
        <dbReference type="ARBA" id="ARBA00022692"/>
    </source>
</evidence>
<evidence type="ECO:0000256" key="4">
    <source>
        <dbReference type="ARBA" id="ARBA00022729"/>
    </source>
</evidence>
<keyword evidence="4 8" id="KW-0732">Signal</keyword>
<evidence type="ECO:0000256" key="5">
    <source>
        <dbReference type="ARBA" id="ARBA00022737"/>
    </source>
</evidence>
<dbReference type="SUPFAM" id="SSF52058">
    <property type="entry name" value="L domain-like"/>
    <property type="match status" value="1"/>
</dbReference>
<dbReference type="Proteomes" id="UP000095767">
    <property type="component" value="Unassembled WGS sequence"/>
</dbReference>
<keyword evidence="6" id="KW-1133">Transmembrane helix</keyword>
<dbReference type="Gene3D" id="3.80.10.10">
    <property type="entry name" value="Ribonuclease Inhibitor"/>
    <property type="match status" value="1"/>
</dbReference>
<protein>
    <recommendedName>
        <fullName evidence="9">Leucine-rich repeat-containing N-terminal plant-type domain-containing protein</fullName>
    </recommendedName>
</protein>
<feature type="chain" id="PRO_5009187169" description="Leucine-rich repeat-containing N-terminal plant-type domain-containing protein" evidence="8">
    <location>
        <begin position="31"/>
        <end position="180"/>
    </location>
</feature>
<dbReference type="InterPro" id="IPR013210">
    <property type="entry name" value="LRR_N_plant-typ"/>
</dbReference>
<evidence type="ECO:0000313" key="10">
    <source>
        <dbReference type="EMBL" id="OEL14344.1"/>
    </source>
</evidence>
<dbReference type="Pfam" id="PF08263">
    <property type="entry name" value="LRRNT_2"/>
    <property type="match status" value="1"/>
</dbReference>
<accession>A0A1E5UN74</accession>
<dbReference type="GO" id="GO:0016020">
    <property type="term" value="C:membrane"/>
    <property type="evidence" value="ECO:0007669"/>
    <property type="project" value="UniProtKB-SubCell"/>
</dbReference>
<comment type="subcellular location">
    <subcellularLocation>
        <location evidence="1">Membrane</location>
        <topology evidence="1">Single-pass membrane protein</topology>
    </subcellularLocation>
</comment>
<feature type="domain" description="Leucine-rich repeat-containing N-terminal plant-type" evidence="9">
    <location>
        <begin position="49"/>
        <end position="92"/>
    </location>
</feature>
<dbReference type="Pfam" id="PF00560">
    <property type="entry name" value="LRR_1"/>
    <property type="match status" value="2"/>
</dbReference>
<keyword evidence="11" id="KW-1185">Reference proteome</keyword>
<dbReference type="AlphaFoldDB" id="A0A1E5UN74"/>
<dbReference type="PANTHER" id="PTHR48060:SF21">
    <property type="entry name" value="L DOMAIN-LIKE PROTEIN"/>
    <property type="match status" value="1"/>
</dbReference>
<dbReference type="InterPro" id="IPR001611">
    <property type="entry name" value="Leu-rich_rpt"/>
</dbReference>
<dbReference type="OrthoDB" id="686203at2759"/>
<evidence type="ECO:0000313" key="11">
    <source>
        <dbReference type="Proteomes" id="UP000095767"/>
    </source>
</evidence>
<name>A0A1E5UN74_9POAL</name>
<evidence type="ECO:0000256" key="8">
    <source>
        <dbReference type="SAM" id="SignalP"/>
    </source>
</evidence>
<dbReference type="EMBL" id="LWDX02070391">
    <property type="protein sequence ID" value="OEL14344.1"/>
    <property type="molecule type" value="Genomic_DNA"/>
</dbReference>
<organism evidence="10 11">
    <name type="scientific">Dichanthelium oligosanthes</name>
    <dbReference type="NCBI Taxonomy" id="888268"/>
    <lineage>
        <taxon>Eukaryota</taxon>
        <taxon>Viridiplantae</taxon>
        <taxon>Streptophyta</taxon>
        <taxon>Embryophyta</taxon>
        <taxon>Tracheophyta</taxon>
        <taxon>Spermatophyta</taxon>
        <taxon>Magnoliopsida</taxon>
        <taxon>Liliopsida</taxon>
        <taxon>Poales</taxon>
        <taxon>Poaceae</taxon>
        <taxon>PACMAD clade</taxon>
        <taxon>Panicoideae</taxon>
        <taxon>Panicodae</taxon>
        <taxon>Paniceae</taxon>
        <taxon>Dichantheliinae</taxon>
        <taxon>Dichanthelium</taxon>
    </lineage>
</organism>
<gene>
    <name evidence="10" type="ORF">BAE44_0024637</name>
</gene>
<keyword evidence="3" id="KW-0812">Transmembrane</keyword>
<dbReference type="STRING" id="888268.A0A1E5UN74"/>
<feature type="signal peptide" evidence="8">
    <location>
        <begin position="1"/>
        <end position="30"/>
    </location>
</feature>
<dbReference type="FunFam" id="3.80.10.10:FF:000129">
    <property type="entry name" value="Leucine-rich repeat receptor-like kinase"/>
    <property type="match status" value="1"/>
</dbReference>
<dbReference type="PANTHER" id="PTHR48060">
    <property type="entry name" value="DNA DAMAGE-REPAIR/TOLERATION PROTEIN DRT100"/>
    <property type="match status" value="1"/>
</dbReference>
<dbReference type="InterPro" id="IPR032675">
    <property type="entry name" value="LRR_dom_sf"/>
</dbReference>
<sequence length="180" mass="19402">MVELEAAFAVVSLMALLVAALLSTTGTIHAAPTHPHSPPSPLGVPVALDEQALLSFRVLVTGDPHGVLTSWKTGNGTRTNLTSVCSWRGVGCHSRRHPGRVTSLELPPSNLKGTISPFLANLTFLRMLNLSYNSFSGNIPWELGFLHRLLYLDLRHNSLQGVIPLSLNRASKIPANLSNL</sequence>
<evidence type="ECO:0000256" key="6">
    <source>
        <dbReference type="ARBA" id="ARBA00022989"/>
    </source>
</evidence>
<proteinExistence type="predicted"/>
<keyword evidence="5" id="KW-0677">Repeat</keyword>
<dbReference type="InterPro" id="IPR053211">
    <property type="entry name" value="DNA_repair-toleration"/>
</dbReference>
<evidence type="ECO:0000256" key="2">
    <source>
        <dbReference type="ARBA" id="ARBA00022614"/>
    </source>
</evidence>
<keyword evidence="7" id="KW-0472">Membrane</keyword>
<comment type="caution">
    <text evidence="10">The sequence shown here is derived from an EMBL/GenBank/DDBJ whole genome shotgun (WGS) entry which is preliminary data.</text>
</comment>
<evidence type="ECO:0000256" key="7">
    <source>
        <dbReference type="ARBA" id="ARBA00023136"/>
    </source>
</evidence>
<evidence type="ECO:0000256" key="1">
    <source>
        <dbReference type="ARBA" id="ARBA00004167"/>
    </source>
</evidence>
<reference evidence="10 11" key="1">
    <citation type="submission" date="2016-09" db="EMBL/GenBank/DDBJ databases">
        <title>The draft genome of Dichanthelium oligosanthes: A C3 panicoid grass species.</title>
        <authorList>
            <person name="Studer A.J."/>
            <person name="Schnable J.C."/>
            <person name="Brutnell T.P."/>
        </authorList>
    </citation>
    <scope>NUCLEOTIDE SEQUENCE [LARGE SCALE GENOMIC DNA]</scope>
    <source>
        <strain evidence="11">cv. Kellogg 1175</strain>
        <tissue evidence="10">Leaf</tissue>
    </source>
</reference>